<organism evidence="2 3">
    <name type="scientific">Streptomyces osmaniensis</name>
    <dbReference type="NCBI Taxonomy" id="593134"/>
    <lineage>
        <taxon>Bacteria</taxon>
        <taxon>Bacillati</taxon>
        <taxon>Actinomycetota</taxon>
        <taxon>Actinomycetes</taxon>
        <taxon>Kitasatosporales</taxon>
        <taxon>Streptomycetaceae</taxon>
        <taxon>Streptomyces</taxon>
    </lineage>
</organism>
<keyword evidence="3" id="KW-1185">Reference proteome</keyword>
<evidence type="ECO:0000313" key="2">
    <source>
        <dbReference type="EMBL" id="GAA3578701.1"/>
    </source>
</evidence>
<evidence type="ECO:0000313" key="3">
    <source>
        <dbReference type="Proteomes" id="UP001500707"/>
    </source>
</evidence>
<protein>
    <submittedName>
        <fullName evidence="2">Uncharacterized protein</fullName>
    </submittedName>
</protein>
<accession>A0ABP6Y9Z7</accession>
<sequence length="131" mass="13700">MRLGITVLDDDGGQLRALQRWLLRDQDTAGATLTLRARDAAPGTMGPGLDLIDVVLSNTVGLGGLLLAVAAWRRSRGNHPSVQVEHEGVVVTVSGADAEQIERLVRQLTSPAGRAGDGTAPPTATADRSRS</sequence>
<dbReference type="Proteomes" id="UP001500707">
    <property type="component" value="Unassembled WGS sequence"/>
</dbReference>
<gene>
    <name evidence="2" type="ORF">GCM10022295_70150</name>
</gene>
<dbReference type="EMBL" id="BAABCE010000016">
    <property type="protein sequence ID" value="GAA3578701.1"/>
    <property type="molecule type" value="Genomic_DNA"/>
</dbReference>
<name>A0ABP6Y9Z7_9ACTN</name>
<dbReference type="RefSeq" id="WP_346185120.1">
    <property type="nucleotide sequence ID" value="NZ_BAABCE010000016.1"/>
</dbReference>
<evidence type="ECO:0000256" key="1">
    <source>
        <dbReference type="SAM" id="MobiDB-lite"/>
    </source>
</evidence>
<comment type="caution">
    <text evidence="2">The sequence shown here is derived from an EMBL/GenBank/DDBJ whole genome shotgun (WGS) entry which is preliminary data.</text>
</comment>
<feature type="compositionally biased region" description="Low complexity" evidence="1">
    <location>
        <begin position="111"/>
        <end position="131"/>
    </location>
</feature>
<dbReference type="InterPro" id="IPR045428">
    <property type="entry name" value="EACC1"/>
</dbReference>
<dbReference type="Pfam" id="PF19953">
    <property type="entry name" value="EACC1"/>
    <property type="match status" value="1"/>
</dbReference>
<reference evidence="3" key="1">
    <citation type="journal article" date="2019" name="Int. J. Syst. Evol. Microbiol.">
        <title>The Global Catalogue of Microorganisms (GCM) 10K type strain sequencing project: providing services to taxonomists for standard genome sequencing and annotation.</title>
        <authorList>
            <consortium name="The Broad Institute Genomics Platform"/>
            <consortium name="The Broad Institute Genome Sequencing Center for Infectious Disease"/>
            <person name="Wu L."/>
            <person name="Ma J."/>
        </authorList>
    </citation>
    <scope>NUCLEOTIDE SEQUENCE [LARGE SCALE GENOMIC DNA]</scope>
    <source>
        <strain evidence="3">JCM 17656</strain>
    </source>
</reference>
<feature type="region of interest" description="Disordered" evidence="1">
    <location>
        <begin position="108"/>
        <end position="131"/>
    </location>
</feature>
<proteinExistence type="predicted"/>